<sequence>MQGTQPLRTDDPRQVGAFRIAGLLGEGGQGAVYRGVGENGEFVAVKLLHARFSGDAKARARFAAELAHAGKVAAWPRSSWCWRWSPCWSAGPDDSALCGLGDGLPLLPYGDAARRIKGAYGVASRSAALILDTAVPPRGAAAARRTVSSRG</sequence>
<evidence type="ECO:0008006" key="3">
    <source>
        <dbReference type="Google" id="ProtNLM"/>
    </source>
</evidence>
<accession>A0A8J3V622</accession>
<protein>
    <recommendedName>
        <fullName evidence="3">Protein kinase domain-containing protein</fullName>
    </recommendedName>
</protein>
<dbReference type="InterPro" id="IPR011009">
    <property type="entry name" value="Kinase-like_dom_sf"/>
</dbReference>
<dbReference type="SUPFAM" id="SSF56112">
    <property type="entry name" value="Protein kinase-like (PK-like)"/>
    <property type="match status" value="1"/>
</dbReference>
<dbReference type="AlphaFoldDB" id="A0A8J3V622"/>
<name>A0A8J3V622_9ACTN</name>
<dbReference type="Proteomes" id="UP000630097">
    <property type="component" value="Unassembled WGS sequence"/>
</dbReference>
<dbReference type="Gene3D" id="3.30.200.20">
    <property type="entry name" value="Phosphorylase Kinase, domain 1"/>
    <property type="match status" value="1"/>
</dbReference>
<comment type="caution">
    <text evidence="1">The sequence shown here is derived from an EMBL/GenBank/DDBJ whole genome shotgun (WGS) entry which is preliminary data.</text>
</comment>
<keyword evidence="2" id="KW-1185">Reference proteome</keyword>
<gene>
    <name evidence="1" type="ORF">Pka01_40190</name>
</gene>
<evidence type="ECO:0000313" key="2">
    <source>
        <dbReference type="Proteomes" id="UP000630097"/>
    </source>
</evidence>
<dbReference type="EMBL" id="BONV01000017">
    <property type="protein sequence ID" value="GIG80892.1"/>
    <property type="molecule type" value="Genomic_DNA"/>
</dbReference>
<organism evidence="1 2">
    <name type="scientific">Planotetraspora kaengkrachanensis</name>
    <dbReference type="NCBI Taxonomy" id="575193"/>
    <lineage>
        <taxon>Bacteria</taxon>
        <taxon>Bacillati</taxon>
        <taxon>Actinomycetota</taxon>
        <taxon>Actinomycetes</taxon>
        <taxon>Streptosporangiales</taxon>
        <taxon>Streptosporangiaceae</taxon>
        <taxon>Planotetraspora</taxon>
    </lineage>
</organism>
<reference evidence="1 2" key="1">
    <citation type="submission" date="2021-01" db="EMBL/GenBank/DDBJ databases">
        <title>Whole genome shotgun sequence of Planotetraspora kaengkrachanensis NBRC 104272.</title>
        <authorList>
            <person name="Komaki H."/>
            <person name="Tamura T."/>
        </authorList>
    </citation>
    <scope>NUCLEOTIDE SEQUENCE [LARGE SCALE GENOMIC DNA]</scope>
    <source>
        <strain evidence="1 2">NBRC 104272</strain>
    </source>
</reference>
<evidence type="ECO:0000313" key="1">
    <source>
        <dbReference type="EMBL" id="GIG80892.1"/>
    </source>
</evidence>
<proteinExistence type="predicted"/>